<dbReference type="AlphaFoldDB" id="A0A401U5G5"/>
<dbReference type="GO" id="GO:0000156">
    <property type="term" value="F:phosphorelay response regulator activity"/>
    <property type="evidence" value="ECO:0007669"/>
    <property type="project" value="TreeGrafter"/>
</dbReference>
<evidence type="ECO:0000256" key="4">
    <source>
        <dbReference type="PROSITE-ProRule" id="PRU00169"/>
    </source>
</evidence>
<dbReference type="Gene3D" id="6.10.250.690">
    <property type="match status" value="1"/>
</dbReference>
<dbReference type="InterPro" id="IPR039420">
    <property type="entry name" value="WalR-like"/>
</dbReference>
<name>A0A401U5G5_9BACT</name>
<feature type="domain" description="Response regulatory" evidence="6">
    <location>
        <begin position="5"/>
        <end position="119"/>
    </location>
</feature>
<dbReference type="SMART" id="SM00448">
    <property type="entry name" value="REC"/>
    <property type="match status" value="1"/>
</dbReference>
<evidence type="ECO:0000256" key="2">
    <source>
        <dbReference type="ARBA" id="ARBA00023012"/>
    </source>
</evidence>
<dbReference type="Gene3D" id="1.10.10.10">
    <property type="entry name" value="Winged helix-like DNA-binding domain superfamily/Winged helix DNA-binding domain"/>
    <property type="match status" value="1"/>
</dbReference>
<feature type="modified residue" description="4-aspartylphosphate" evidence="4">
    <location>
        <position position="54"/>
    </location>
</feature>
<dbReference type="CDD" id="cd17574">
    <property type="entry name" value="REC_OmpR"/>
    <property type="match status" value="1"/>
</dbReference>
<keyword evidence="2" id="KW-0902">Two-component regulatory system</keyword>
<dbReference type="InterPro" id="IPR011006">
    <property type="entry name" value="CheY-like_superfamily"/>
</dbReference>
<dbReference type="EMBL" id="BHXQ01000001">
    <property type="protein sequence ID" value="GCC50122.1"/>
    <property type="molecule type" value="Genomic_DNA"/>
</dbReference>
<dbReference type="CDD" id="cd00383">
    <property type="entry name" value="trans_reg_C"/>
    <property type="match status" value="1"/>
</dbReference>
<accession>A0A401U5G5</accession>
<evidence type="ECO:0000313" key="8">
    <source>
        <dbReference type="EMBL" id="GCC50122.1"/>
    </source>
</evidence>
<comment type="caution">
    <text evidence="8">The sequence shown here is derived from an EMBL/GenBank/DDBJ whole genome shotgun (WGS) entry which is preliminary data.</text>
</comment>
<organism evidence="8 9">
    <name type="scientific">Chryseotalea sanaruensis</name>
    <dbReference type="NCBI Taxonomy" id="2482724"/>
    <lineage>
        <taxon>Bacteria</taxon>
        <taxon>Pseudomonadati</taxon>
        <taxon>Bacteroidota</taxon>
        <taxon>Cytophagia</taxon>
        <taxon>Cytophagales</taxon>
        <taxon>Chryseotaleaceae</taxon>
        <taxon>Chryseotalea</taxon>
    </lineage>
</organism>
<keyword evidence="3 5" id="KW-0238">DNA-binding</keyword>
<dbReference type="PANTHER" id="PTHR48111">
    <property type="entry name" value="REGULATOR OF RPOS"/>
    <property type="match status" value="1"/>
</dbReference>
<evidence type="ECO:0000259" key="7">
    <source>
        <dbReference type="PROSITE" id="PS51755"/>
    </source>
</evidence>
<evidence type="ECO:0000256" key="1">
    <source>
        <dbReference type="ARBA" id="ARBA00022553"/>
    </source>
</evidence>
<protein>
    <submittedName>
        <fullName evidence="8">DNA-binding response regulator</fullName>
    </submittedName>
</protein>
<dbReference type="InterPro" id="IPR001867">
    <property type="entry name" value="OmpR/PhoB-type_DNA-bd"/>
</dbReference>
<feature type="domain" description="OmpR/PhoB-type" evidence="7">
    <location>
        <begin position="131"/>
        <end position="228"/>
    </location>
</feature>
<dbReference type="Gene3D" id="3.40.50.2300">
    <property type="match status" value="1"/>
</dbReference>
<dbReference type="GO" id="GO:0006355">
    <property type="term" value="P:regulation of DNA-templated transcription"/>
    <property type="evidence" value="ECO:0007669"/>
    <property type="project" value="InterPro"/>
</dbReference>
<dbReference type="Pfam" id="PF00072">
    <property type="entry name" value="Response_reg"/>
    <property type="match status" value="1"/>
</dbReference>
<proteinExistence type="predicted"/>
<dbReference type="GO" id="GO:0000976">
    <property type="term" value="F:transcription cis-regulatory region binding"/>
    <property type="evidence" value="ECO:0007669"/>
    <property type="project" value="TreeGrafter"/>
</dbReference>
<dbReference type="PROSITE" id="PS51755">
    <property type="entry name" value="OMPR_PHOB"/>
    <property type="match status" value="1"/>
</dbReference>
<dbReference type="GO" id="GO:0032993">
    <property type="term" value="C:protein-DNA complex"/>
    <property type="evidence" value="ECO:0007669"/>
    <property type="project" value="TreeGrafter"/>
</dbReference>
<dbReference type="GO" id="GO:0005829">
    <property type="term" value="C:cytosol"/>
    <property type="evidence" value="ECO:0007669"/>
    <property type="project" value="TreeGrafter"/>
</dbReference>
<dbReference type="Proteomes" id="UP000288227">
    <property type="component" value="Unassembled WGS sequence"/>
</dbReference>
<evidence type="ECO:0000313" key="9">
    <source>
        <dbReference type="Proteomes" id="UP000288227"/>
    </source>
</evidence>
<dbReference type="PANTHER" id="PTHR48111:SF40">
    <property type="entry name" value="PHOSPHATE REGULON TRANSCRIPTIONAL REGULATORY PROTEIN PHOB"/>
    <property type="match status" value="1"/>
</dbReference>
<dbReference type="SMART" id="SM00862">
    <property type="entry name" value="Trans_reg_C"/>
    <property type="match status" value="1"/>
</dbReference>
<keyword evidence="9" id="KW-1185">Reference proteome</keyword>
<evidence type="ECO:0000259" key="6">
    <source>
        <dbReference type="PROSITE" id="PS50110"/>
    </source>
</evidence>
<reference evidence="8 9" key="1">
    <citation type="submission" date="2018-11" db="EMBL/GenBank/DDBJ databases">
        <title>Chryseotalea sanarue gen. nov., sp., nov., a member of the family Cytophagaceae, isolated from a brackish lake in Hamamatsu Japan.</title>
        <authorList>
            <person name="Maejima Y."/>
            <person name="Iino T."/>
            <person name="Muraguchi Y."/>
            <person name="Fukuda K."/>
            <person name="Ohkuma M."/>
            <person name="Moriuchi R."/>
            <person name="Dohra H."/>
            <person name="Kimbara K."/>
            <person name="Shintani M."/>
        </authorList>
    </citation>
    <scope>NUCLEOTIDE SEQUENCE [LARGE SCALE GENOMIC DNA]</scope>
    <source>
        <strain evidence="8 9">Ys</strain>
    </source>
</reference>
<dbReference type="InterPro" id="IPR036388">
    <property type="entry name" value="WH-like_DNA-bd_sf"/>
</dbReference>
<feature type="DNA-binding region" description="OmpR/PhoB-type" evidence="5">
    <location>
        <begin position="131"/>
        <end position="228"/>
    </location>
</feature>
<dbReference type="SUPFAM" id="SSF52172">
    <property type="entry name" value="CheY-like"/>
    <property type="match status" value="1"/>
</dbReference>
<dbReference type="PROSITE" id="PS50110">
    <property type="entry name" value="RESPONSE_REGULATORY"/>
    <property type="match status" value="1"/>
</dbReference>
<dbReference type="InterPro" id="IPR001789">
    <property type="entry name" value="Sig_transdc_resp-reg_receiver"/>
</dbReference>
<keyword evidence="1 4" id="KW-0597">Phosphoprotein</keyword>
<gene>
    <name evidence="8" type="ORF">SanaruYs_03370</name>
</gene>
<sequence length="235" mass="27150">MKQREIMLVEDDESLGFLIKDSLDAHGWKVKHYSSGEQGLTAFHNNQFDLCILDIMLPQQDGISLATEIRRYNQHVPIVFLTAKSQTEDRIRGFQSGADDYVCKPFSIEEFKYRLEAILKRSHEDDTTSKHSVLKLANTTLDIHNLLLNANGTTTRLTHKECKLLQLFLRHAGKLIEREVFLKSIWEDDGFFVARSMDVFISKLRKYLSTDKQLRIENVRGVGYILKVGMELMVD</sequence>
<dbReference type="Pfam" id="PF00486">
    <property type="entry name" value="Trans_reg_C"/>
    <property type="match status" value="1"/>
</dbReference>
<evidence type="ECO:0000256" key="3">
    <source>
        <dbReference type="ARBA" id="ARBA00023125"/>
    </source>
</evidence>
<evidence type="ECO:0000256" key="5">
    <source>
        <dbReference type="PROSITE-ProRule" id="PRU01091"/>
    </source>
</evidence>